<dbReference type="PANTHER" id="PTHR15114">
    <property type="entry name" value="REPLICATION PROTEIN A3"/>
    <property type="match status" value="1"/>
</dbReference>
<evidence type="ECO:0000256" key="2">
    <source>
        <dbReference type="ARBA" id="ARBA00009761"/>
    </source>
</evidence>
<sequence length="118" mass="13028">MKMRCDAARLGQKIGEEVILLGKITHLSSSGKEAVIETTDHAKIHVAFLEPIDGHPVGYVEVHGKVESKSKILCENLVEFSDDAAADFDEEPYNEMVVTMNLLGNDKWEPPGDGLFFI</sequence>
<protein>
    <submittedName>
        <fullName evidence="5">Replication protein A 14 kDa subunit</fullName>
    </submittedName>
</protein>
<gene>
    <name evidence="5" type="primary">LOC107274287</name>
</gene>
<dbReference type="GO" id="GO:0003684">
    <property type="term" value="F:damaged DNA binding"/>
    <property type="evidence" value="ECO:0007669"/>
    <property type="project" value="TreeGrafter"/>
</dbReference>
<dbReference type="GO" id="GO:0003697">
    <property type="term" value="F:single-stranded DNA binding"/>
    <property type="evidence" value="ECO:0007669"/>
    <property type="project" value="TreeGrafter"/>
</dbReference>
<dbReference type="PANTHER" id="PTHR15114:SF1">
    <property type="entry name" value="REPLICATION PROTEIN A 14 KDA SUBUNIT"/>
    <property type="match status" value="1"/>
</dbReference>
<dbReference type="KEGG" id="ccin:107274287"/>
<dbReference type="InterPro" id="IPR012340">
    <property type="entry name" value="NA-bd_OB-fold"/>
</dbReference>
<evidence type="ECO:0000256" key="1">
    <source>
        <dbReference type="ARBA" id="ARBA00004123"/>
    </source>
</evidence>
<dbReference type="Pfam" id="PF08661">
    <property type="entry name" value="Rep_fac-A_3"/>
    <property type="match status" value="1"/>
</dbReference>
<keyword evidence="3" id="KW-0539">Nucleus</keyword>
<name>A0AAJ7FUC8_CEPCN</name>
<evidence type="ECO:0000256" key="3">
    <source>
        <dbReference type="ARBA" id="ARBA00023242"/>
    </source>
</evidence>
<dbReference type="GeneID" id="107274287"/>
<comment type="similarity">
    <text evidence="2">Belongs to the replication factor A protein 3 family.</text>
</comment>
<dbReference type="GO" id="GO:0035861">
    <property type="term" value="C:site of double-strand break"/>
    <property type="evidence" value="ECO:0007669"/>
    <property type="project" value="TreeGrafter"/>
</dbReference>
<dbReference type="Gene3D" id="2.40.50.140">
    <property type="entry name" value="Nucleic acid-binding proteins"/>
    <property type="match status" value="1"/>
</dbReference>
<dbReference type="SUPFAM" id="SSF50249">
    <property type="entry name" value="Nucleic acid-binding proteins"/>
    <property type="match status" value="1"/>
</dbReference>
<dbReference type="AlphaFoldDB" id="A0AAJ7FUC8"/>
<organism evidence="4 5">
    <name type="scientific">Cephus cinctus</name>
    <name type="common">Wheat stem sawfly</name>
    <dbReference type="NCBI Taxonomy" id="211228"/>
    <lineage>
        <taxon>Eukaryota</taxon>
        <taxon>Metazoa</taxon>
        <taxon>Ecdysozoa</taxon>
        <taxon>Arthropoda</taxon>
        <taxon>Hexapoda</taxon>
        <taxon>Insecta</taxon>
        <taxon>Pterygota</taxon>
        <taxon>Neoptera</taxon>
        <taxon>Endopterygota</taxon>
        <taxon>Hymenoptera</taxon>
        <taxon>Cephoidea</taxon>
        <taxon>Cephidae</taxon>
        <taxon>Cephus</taxon>
    </lineage>
</organism>
<dbReference type="Proteomes" id="UP000694920">
    <property type="component" value="Unplaced"/>
</dbReference>
<comment type="subcellular location">
    <subcellularLocation>
        <location evidence="1">Nucleus</location>
    </subcellularLocation>
</comment>
<reference evidence="5" key="1">
    <citation type="submission" date="2025-08" db="UniProtKB">
        <authorList>
            <consortium name="RefSeq"/>
        </authorList>
    </citation>
    <scope>IDENTIFICATION</scope>
</reference>
<dbReference type="RefSeq" id="XP_015608775.1">
    <property type="nucleotide sequence ID" value="XM_015753289.2"/>
</dbReference>
<dbReference type="GO" id="GO:0006260">
    <property type="term" value="P:DNA replication"/>
    <property type="evidence" value="ECO:0007669"/>
    <property type="project" value="InterPro"/>
</dbReference>
<proteinExistence type="inferred from homology"/>
<dbReference type="GO" id="GO:0000724">
    <property type="term" value="P:double-strand break repair via homologous recombination"/>
    <property type="evidence" value="ECO:0007669"/>
    <property type="project" value="TreeGrafter"/>
</dbReference>
<dbReference type="GO" id="GO:0006298">
    <property type="term" value="P:mismatch repair"/>
    <property type="evidence" value="ECO:0007669"/>
    <property type="project" value="TreeGrafter"/>
</dbReference>
<evidence type="ECO:0000313" key="4">
    <source>
        <dbReference type="Proteomes" id="UP000694920"/>
    </source>
</evidence>
<dbReference type="GO" id="GO:0006284">
    <property type="term" value="P:base-excision repair"/>
    <property type="evidence" value="ECO:0007669"/>
    <property type="project" value="TreeGrafter"/>
</dbReference>
<keyword evidence="4" id="KW-1185">Reference proteome</keyword>
<dbReference type="GO" id="GO:0006289">
    <property type="term" value="P:nucleotide-excision repair"/>
    <property type="evidence" value="ECO:0007669"/>
    <property type="project" value="TreeGrafter"/>
</dbReference>
<accession>A0AAJ7FUC8</accession>
<dbReference type="GO" id="GO:0005662">
    <property type="term" value="C:DNA replication factor A complex"/>
    <property type="evidence" value="ECO:0007669"/>
    <property type="project" value="TreeGrafter"/>
</dbReference>
<dbReference type="InterPro" id="IPR013970">
    <property type="entry name" value="Rfa2"/>
</dbReference>
<evidence type="ECO:0000313" key="5">
    <source>
        <dbReference type="RefSeq" id="XP_015608775.1"/>
    </source>
</evidence>